<evidence type="ECO:0000256" key="1">
    <source>
        <dbReference type="SAM" id="Phobius"/>
    </source>
</evidence>
<proteinExistence type="predicted"/>
<dbReference type="EMBL" id="BAABBW010000005">
    <property type="protein sequence ID" value="GAA4178584.1"/>
    <property type="molecule type" value="Genomic_DNA"/>
</dbReference>
<evidence type="ECO:0000313" key="3">
    <source>
        <dbReference type="Proteomes" id="UP001501079"/>
    </source>
</evidence>
<comment type="caution">
    <text evidence="2">The sequence shown here is derived from an EMBL/GenBank/DDBJ whole genome shotgun (WGS) entry which is preliminary data.</text>
</comment>
<keyword evidence="1" id="KW-0472">Membrane</keyword>
<accession>A0ABP8A618</accession>
<protein>
    <recommendedName>
        <fullName evidence="4">DUF1700 domain-containing protein</fullName>
    </recommendedName>
</protein>
<keyword evidence="3" id="KW-1185">Reference proteome</keyword>
<reference evidence="3" key="1">
    <citation type="journal article" date="2019" name="Int. J. Syst. Evol. Microbiol.">
        <title>The Global Catalogue of Microorganisms (GCM) 10K type strain sequencing project: providing services to taxonomists for standard genome sequencing and annotation.</title>
        <authorList>
            <consortium name="The Broad Institute Genomics Platform"/>
            <consortium name="The Broad Institute Genome Sequencing Center for Infectious Disease"/>
            <person name="Wu L."/>
            <person name="Ma J."/>
        </authorList>
    </citation>
    <scope>NUCLEOTIDE SEQUENCE [LARGE SCALE GENOMIC DNA]</scope>
    <source>
        <strain evidence="3">JCM 17591</strain>
    </source>
</reference>
<gene>
    <name evidence="2" type="ORF">GCM10022287_29110</name>
</gene>
<feature type="transmembrane region" description="Helical" evidence="1">
    <location>
        <begin position="83"/>
        <end position="104"/>
    </location>
</feature>
<name>A0ABP8A618_9MICO</name>
<evidence type="ECO:0000313" key="2">
    <source>
        <dbReference type="EMBL" id="GAA4178584.1"/>
    </source>
</evidence>
<organism evidence="2 3">
    <name type="scientific">Gryllotalpicola koreensis</name>
    <dbReference type="NCBI Taxonomy" id="993086"/>
    <lineage>
        <taxon>Bacteria</taxon>
        <taxon>Bacillati</taxon>
        <taxon>Actinomycetota</taxon>
        <taxon>Actinomycetes</taxon>
        <taxon>Micrococcales</taxon>
        <taxon>Microbacteriaceae</taxon>
        <taxon>Gryllotalpicola</taxon>
    </lineage>
</organism>
<dbReference type="Proteomes" id="UP001501079">
    <property type="component" value="Unassembled WGS sequence"/>
</dbReference>
<sequence>MNEFIEQCRAEWRRIGVAAGDVDELAGELAADLAAAAADGVSLEGFLGASAADPRSFAAAWAAERGLIPAPDGRAGGVRSGRATLIAFTAIAAVVFVAAALLLATGEPKVTLLTAGRLSPLAGGSSFTPPPSRVLTGAAAPIEWALLTFSALALAFCAWQWARRSHARRPGMAL</sequence>
<keyword evidence="1" id="KW-1133">Transmembrane helix</keyword>
<dbReference type="RefSeq" id="WP_344755703.1">
    <property type="nucleotide sequence ID" value="NZ_BAABBW010000005.1"/>
</dbReference>
<evidence type="ECO:0008006" key="4">
    <source>
        <dbReference type="Google" id="ProtNLM"/>
    </source>
</evidence>
<feature type="transmembrane region" description="Helical" evidence="1">
    <location>
        <begin position="144"/>
        <end position="162"/>
    </location>
</feature>
<keyword evidence="1" id="KW-0812">Transmembrane</keyword>